<dbReference type="FunCoup" id="R7VCG9">
    <property type="interactions" value="1517"/>
</dbReference>
<evidence type="ECO:0000313" key="8">
    <source>
        <dbReference type="Proteomes" id="UP000014760"/>
    </source>
</evidence>
<dbReference type="PROSITE" id="PS01194">
    <property type="entry name" value="RIBOSOMAL_L15E"/>
    <property type="match status" value="1"/>
</dbReference>
<evidence type="ECO:0000256" key="3">
    <source>
        <dbReference type="ARBA" id="ARBA00023274"/>
    </source>
</evidence>
<dbReference type="GO" id="GO:0022625">
    <property type="term" value="C:cytosolic large ribosomal subunit"/>
    <property type="evidence" value="ECO:0007669"/>
    <property type="project" value="TreeGrafter"/>
</dbReference>
<evidence type="ECO:0000256" key="1">
    <source>
        <dbReference type="ARBA" id="ARBA00006857"/>
    </source>
</evidence>
<protein>
    <recommendedName>
        <fullName evidence="4">Ribosomal protein L15</fullName>
    </recommendedName>
</protein>
<dbReference type="SUPFAM" id="SSF54189">
    <property type="entry name" value="Ribosomal proteins S24e, L23 and L15e"/>
    <property type="match status" value="2"/>
</dbReference>
<reference evidence="7" key="3">
    <citation type="submission" date="2015-06" db="UniProtKB">
        <authorList>
            <consortium name="EnsemblMetazoa"/>
        </authorList>
    </citation>
    <scope>IDENTIFICATION</scope>
</reference>
<dbReference type="InterPro" id="IPR020925">
    <property type="entry name" value="Ribosomal_eL15_CS"/>
</dbReference>
<dbReference type="Pfam" id="PF00827">
    <property type="entry name" value="Ribosomal_L15e"/>
    <property type="match status" value="1"/>
</dbReference>
<proteinExistence type="inferred from homology"/>
<dbReference type="GO" id="GO:0003723">
    <property type="term" value="F:RNA binding"/>
    <property type="evidence" value="ECO:0007669"/>
    <property type="project" value="TreeGrafter"/>
</dbReference>
<evidence type="ECO:0000256" key="4">
    <source>
        <dbReference type="RuleBase" id="RU000663"/>
    </source>
</evidence>
<evidence type="ECO:0000256" key="5">
    <source>
        <dbReference type="SAM" id="MobiDB-lite"/>
    </source>
</evidence>
<dbReference type="EMBL" id="KB293237">
    <property type="protein sequence ID" value="ELU16237.1"/>
    <property type="molecule type" value="Genomic_DNA"/>
</dbReference>
<keyword evidence="8" id="KW-1185">Reference proteome</keyword>
<feature type="compositionally biased region" description="Basic residues" evidence="5">
    <location>
        <begin position="218"/>
        <end position="232"/>
    </location>
</feature>
<dbReference type="AlphaFoldDB" id="R7VCG9"/>
<dbReference type="Gene3D" id="3.40.1120.10">
    <property type="entry name" value="Ribosomal protein l15e"/>
    <property type="match status" value="2"/>
</dbReference>
<keyword evidence="2 4" id="KW-0689">Ribosomal protein</keyword>
<dbReference type="EnsemblMetazoa" id="CapteT153127">
    <property type="protein sequence ID" value="CapteP153127"/>
    <property type="gene ID" value="CapteG153127"/>
</dbReference>
<gene>
    <name evidence="6" type="ORF">CAPTEDRAFT_153127</name>
</gene>
<dbReference type="PANTHER" id="PTHR11847">
    <property type="entry name" value="RIBOSOMAL PROTEIN L15"/>
    <property type="match status" value="1"/>
</dbReference>
<dbReference type="GO" id="GO:0002181">
    <property type="term" value="P:cytoplasmic translation"/>
    <property type="evidence" value="ECO:0007669"/>
    <property type="project" value="TreeGrafter"/>
</dbReference>
<evidence type="ECO:0000256" key="2">
    <source>
        <dbReference type="ARBA" id="ARBA00022980"/>
    </source>
</evidence>
<dbReference type="OrthoDB" id="10255148at2759"/>
<dbReference type="Proteomes" id="UP000014760">
    <property type="component" value="Unassembled WGS sequence"/>
</dbReference>
<feature type="region of interest" description="Disordered" evidence="5">
    <location>
        <begin position="195"/>
        <end position="232"/>
    </location>
</feature>
<keyword evidence="3 4" id="KW-0687">Ribonucleoprotein</keyword>
<dbReference type="EMBL" id="AMQN01004329">
    <property type="status" value="NOT_ANNOTATED_CDS"/>
    <property type="molecule type" value="Genomic_DNA"/>
</dbReference>
<dbReference type="OMA" id="YIRDAWK"/>
<dbReference type="PANTHER" id="PTHR11847:SF4">
    <property type="entry name" value="LARGE RIBOSOMAL SUBUNIT PROTEIN EL15"/>
    <property type="match status" value="1"/>
</dbReference>
<dbReference type="InterPro" id="IPR024794">
    <property type="entry name" value="Rbsml_eL15_core_dom_sf"/>
</dbReference>
<reference evidence="6 8" key="2">
    <citation type="journal article" date="2013" name="Nature">
        <title>Insights into bilaterian evolution from three spiralian genomes.</title>
        <authorList>
            <person name="Simakov O."/>
            <person name="Marletaz F."/>
            <person name="Cho S.J."/>
            <person name="Edsinger-Gonzales E."/>
            <person name="Havlak P."/>
            <person name="Hellsten U."/>
            <person name="Kuo D.H."/>
            <person name="Larsson T."/>
            <person name="Lv J."/>
            <person name="Arendt D."/>
            <person name="Savage R."/>
            <person name="Osoegawa K."/>
            <person name="de Jong P."/>
            <person name="Grimwood J."/>
            <person name="Chapman J.A."/>
            <person name="Shapiro H."/>
            <person name="Aerts A."/>
            <person name="Otillar R.P."/>
            <person name="Terry A.Y."/>
            <person name="Boore J.L."/>
            <person name="Grigoriev I.V."/>
            <person name="Lindberg D.R."/>
            <person name="Seaver E.C."/>
            <person name="Weisblat D.A."/>
            <person name="Putnam N.H."/>
            <person name="Rokhsar D.S."/>
        </authorList>
    </citation>
    <scope>NUCLEOTIDE SEQUENCE</scope>
    <source>
        <strain evidence="6 8">I ESC-2004</strain>
    </source>
</reference>
<dbReference type="HOGENOM" id="CLU_080796_0_0_1"/>
<name>R7VCG9_CAPTE</name>
<dbReference type="InterPro" id="IPR012678">
    <property type="entry name" value="Ribosomal_uL23/eL15/eS24_sf"/>
</dbReference>
<comment type="similarity">
    <text evidence="1 4">Belongs to the eukaryotic ribosomal protein eL15 family.</text>
</comment>
<dbReference type="FunFam" id="3.40.1120.10:FF:000001">
    <property type="entry name" value="Ribosomal protein L15"/>
    <property type="match status" value="1"/>
</dbReference>
<reference evidence="8" key="1">
    <citation type="submission" date="2012-12" db="EMBL/GenBank/DDBJ databases">
        <authorList>
            <person name="Hellsten U."/>
            <person name="Grimwood J."/>
            <person name="Chapman J.A."/>
            <person name="Shapiro H."/>
            <person name="Aerts A."/>
            <person name="Otillar R.P."/>
            <person name="Terry A.Y."/>
            <person name="Boore J.L."/>
            <person name="Simakov O."/>
            <person name="Marletaz F."/>
            <person name="Cho S.-J."/>
            <person name="Edsinger-Gonzales E."/>
            <person name="Havlak P."/>
            <person name="Kuo D.-H."/>
            <person name="Larsson T."/>
            <person name="Lv J."/>
            <person name="Arendt D."/>
            <person name="Savage R."/>
            <person name="Osoegawa K."/>
            <person name="de Jong P."/>
            <person name="Lindberg D.R."/>
            <person name="Seaver E.C."/>
            <person name="Weisblat D.A."/>
            <person name="Putnam N.H."/>
            <person name="Grigoriev I.V."/>
            <person name="Rokhsar D.S."/>
        </authorList>
    </citation>
    <scope>NUCLEOTIDE SEQUENCE</scope>
    <source>
        <strain evidence="8">I ESC-2004</strain>
    </source>
</reference>
<feature type="compositionally biased region" description="Basic residues" evidence="5">
    <location>
        <begin position="197"/>
        <end position="209"/>
    </location>
</feature>
<accession>R7VCG9</accession>
<evidence type="ECO:0000313" key="6">
    <source>
        <dbReference type="EMBL" id="ELU16237.1"/>
    </source>
</evidence>
<evidence type="ECO:0000313" key="7">
    <source>
        <dbReference type="EnsemblMetazoa" id="CapteP153127"/>
    </source>
</evidence>
<dbReference type="STRING" id="283909.R7VCG9"/>
<organism evidence="6">
    <name type="scientific">Capitella teleta</name>
    <name type="common">Polychaete worm</name>
    <dbReference type="NCBI Taxonomy" id="283909"/>
    <lineage>
        <taxon>Eukaryota</taxon>
        <taxon>Metazoa</taxon>
        <taxon>Spiralia</taxon>
        <taxon>Lophotrochozoa</taxon>
        <taxon>Annelida</taxon>
        <taxon>Polychaeta</taxon>
        <taxon>Sedentaria</taxon>
        <taxon>Scolecida</taxon>
        <taxon>Capitellidae</taxon>
        <taxon>Capitella</taxon>
    </lineage>
</organism>
<dbReference type="SMART" id="SM01384">
    <property type="entry name" value="Ribosomal_L15e"/>
    <property type="match status" value="1"/>
</dbReference>
<dbReference type="EMBL" id="AMQN01004330">
    <property type="status" value="NOT_ANNOTATED_CDS"/>
    <property type="molecule type" value="Genomic_DNA"/>
</dbReference>
<dbReference type="GO" id="GO:0003735">
    <property type="term" value="F:structural constituent of ribosome"/>
    <property type="evidence" value="ECO:0007669"/>
    <property type="project" value="InterPro"/>
</dbReference>
<dbReference type="InterPro" id="IPR000439">
    <property type="entry name" value="Ribosomal_eL15"/>
</dbReference>
<sequence length="232" mass="27700">MGAYKYMQELDRKKQTDAMRFLLRVRTWHLRQLNSIHRAPRPTRPEKARRLGYRAKQGYVIYRVRIRRGGRRRKAPKGQVYGKPVNHGITQLKNQRSIQAVAEERVGRKCQELRVINSYWVAQDATYKFFEERVGRKCQELRVINSYWVAQDATYKFFEVITVDPFHKAIRRDPKIQWICESNAKHREMRGLTSANKKSRGLGKGHRYTKTTGGSRRGNWKRRNTLQLRRKR</sequence>